<comment type="caution">
    <text evidence="2">The sequence shown here is derived from an EMBL/GenBank/DDBJ whole genome shotgun (WGS) entry which is preliminary data.</text>
</comment>
<proteinExistence type="predicted"/>
<dbReference type="Proteomes" id="UP000319859">
    <property type="component" value="Unassembled WGS sequence"/>
</dbReference>
<keyword evidence="1" id="KW-0812">Transmembrane</keyword>
<evidence type="ECO:0000313" key="3">
    <source>
        <dbReference type="Proteomes" id="UP000319859"/>
    </source>
</evidence>
<sequence>MKVLSGHLTLLGDHLMTQQACEYSVIRVDKTILSKVVVPLGLNGFLAEAMGDQVTLYYVKPLGYFGRHILVGLESSSGRYYVKENALRIFILLIGGIALIPLLGFGLLFLPQAFASLAFNGVASELQSRGFQLVR</sequence>
<dbReference type="AlphaFoldDB" id="A0A560EHH0"/>
<feature type="transmembrane region" description="Helical" evidence="1">
    <location>
        <begin position="89"/>
        <end position="110"/>
    </location>
</feature>
<accession>A0A560EHH0</accession>
<keyword evidence="1" id="KW-1133">Transmembrane helix</keyword>
<dbReference type="RefSeq" id="WP_145754794.1">
    <property type="nucleotide sequence ID" value="NZ_VITN01000051.1"/>
</dbReference>
<organism evidence="2 3">
    <name type="scientific">Nitrospirillum amazonense</name>
    <dbReference type="NCBI Taxonomy" id="28077"/>
    <lineage>
        <taxon>Bacteria</taxon>
        <taxon>Pseudomonadati</taxon>
        <taxon>Pseudomonadota</taxon>
        <taxon>Alphaproteobacteria</taxon>
        <taxon>Rhodospirillales</taxon>
        <taxon>Azospirillaceae</taxon>
        <taxon>Nitrospirillum</taxon>
    </lineage>
</organism>
<gene>
    <name evidence="2" type="ORF">FBZ89_1514</name>
</gene>
<dbReference type="OrthoDB" id="9919981at2"/>
<keyword evidence="1" id="KW-0472">Membrane</keyword>
<dbReference type="EMBL" id="VITN01000051">
    <property type="protein sequence ID" value="TWB08796.1"/>
    <property type="molecule type" value="Genomic_DNA"/>
</dbReference>
<reference evidence="2 3" key="1">
    <citation type="submission" date="2019-06" db="EMBL/GenBank/DDBJ databases">
        <title>Genomic Encyclopedia of Type Strains, Phase IV (KMG-V): Genome sequencing to study the core and pangenomes of soil and plant-associated prokaryotes.</title>
        <authorList>
            <person name="Whitman W."/>
        </authorList>
    </citation>
    <scope>NUCLEOTIDE SEQUENCE [LARGE SCALE GENOMIC DNA]</scope>
    <source>
        <strain evidence="2 3">BR 11880</strain>
    </source>
</reference>
<evidence type="ECO:0000256" key="1">
    <source>
        <dbReference type="SAM" id="Phobius"/>
    </source>
</evidence>
<protein>
    <submittedName>
        <fullName evidence="2">Uncharacterized protein</fullName>
    </submittedName>
</protein>
<evidence type="ECO:0000313" key="2">
    <source>
        <dbReference type="EMBL" id="TWB08796.1"/>
    </source>
</evidence>
<name>A0A560EHH0_9PROT</name>